<dbReference type="InterPro" id="IPR000086">
    <property type="entry name" value="NUDIX_hydrolase_dom"/>
</dbReference>
<dbReference type="PROSITE" id="PS51462">
    <property type="entry name" value="NUDIX"/>
    <property type="match status" value="1"/>
</dbReference>
<keyword evidence="6" id="KW-1185">Reference proteome</keyword>
<dbReference type="SUPFAM" id="SSF55811">
    <property type="entry name" value="Nudix"/>
    <property type="match status" value="1"/>
</dbReference>
<comment type="caution">
    <text evidence="5">The sequence shown here is derived from an EMBL/GenBank/DDBJ whole genome shotgun (WGS) entry which is preliminary data.</text>
</comment>
<feature type="region of interest" description="Disordered" evidence="3">
    <location>
        <begin position="55"/>
        <end position="85"/>
    </location>
</feature>
<evidence type="ECO:0000313" key="6">
    <source>
        <dbReference type="Proteomes" id="UP000192591"/>
    </source>
</evidence>
<dbReference type="STRING" id="1962155.B1813_05995"/>
<dbReference type="AlphaFoldDB" id="A0A1V9AAD2"/>
<comment type="cofactor">
    <cofactor evidence="1">
        <name>Mg(2+)</name>
        <dbReference type="ChEBI" id="CHEBI:18420"/>
    </cofactor>
</comment>
<dbReference type="EMBL" id="MWIH01000003">
    <property type="protein sequence ID" value="OQO94053.1"/>
    <property type="molecule type" value="Genomic_DNA"/>
</dbReference>
<sequence>MLLGEGEGFVSCDCGRRHWGPHGAAGLLLTDPRRGVLLQHRAGWTHHGRTWALPGGAVLPGETPAEAATRETEEETAVPPSSVRLTSSRVEDHGTWCYTTVLGTARGAVEATVANEESAELRWVPPGEVERYPLHGDFAQAWPTLRAELDRALVLVVDAANVVGARPDGWWHDRAGAAVRLRDRLARLSVAGAAAHRLGLGAQGRWHWWPRVLLVTEGRARDVGSVPGAEVVAARGEGDDTIVDTVAGLRAERPRDHLVAVTADQELRRRVGAHDSGLLGPGELWRLLDSVAPSRP</sequence>
<evidence type="ECO:0000313" key="5">
    <source>
        <dbReference type="EMBL" id="OQO94053.1"/>
    </source>
</evidence>
<proteinExistence type="predicted"/>
<keyword evidence="2" id="KW-0378">Hydrolase</keyword>
<reference evidence="5 6" key="1">
    <citation type="submission" date="2017-02" db="EMBL/GenBank/DDBJ databases">
        <title>Draft genome of Saccharomonospora sp. 154.</title>
        <authorList>
            <person name="Alonso-Carmona G.S."/>
            <person name="De La Haba R."/>
            <person name="Vera-Gargallo B."/>
            <person name="Sandoval-Trujillo A.H."/>
            <person name="Ramirez-Duran N."/>
            <person name="Ventosa A."/>
        </authorList>
    </citation>
    <scope>NUCLEOTIDE SEQUENCE [LARGE SCALE GENOMIC DNA]</scope>
    <source>
        <strain evidence="5 6">LRS4.154</strain>
    </source>
</reference>
<name>A0A1V9AAD2_SACPI</name>
<evidence type="ECO:0000256" key="1">
    <source>
        <dbReference type="ARBA" id="ARBA00001946"/>
    </source>
</evidence>
<dbReference type="Pfam" id="PF00293">
    <property type="entry name" value="NUDIX"/>
    <property type="match status" value="1"/>
</dbReference>
<evidence type="ECO:0000256" key="3">
    <source>
        <dbReference type="SAM" id="MobiDB-lite"/>
    </source>
</evidence>
<gene>
    <name evidence="5" type="ORF">B1813_05995</name>
</gene>
<organism evidence="5 6">
    <name type="scientific">Saccharomonospora piscinae</name>
    <dbReference type="NCBI Taxonomy" id="687388"/>
    <lineage>
        <taxon>Bacteria</taxon>
        <taxon>Bacillati</taxon>
        <taxon>Actinomycetota</taxon>
        <taxon>Actinomycetes</taxon>
        <taxon>Pseudonocardiales</taxon>
        <taxon>Pseudonocardiaceae</taxon>
        <taxon>Saccharomonospora</taxon>
    </lineage>
</organism>
<dbReference type="PANTHER" id="PTHR43046:SF2">
    <property type="entry name" value="8-OXO-DGTP DIPHOSPHATASE-RELATED"/>
    <property type="match status" value="1"/>
</dbReference>
<accession>A0A1V9AAD2</accession>
<protein>
    <submittedName>
        <fullName evidence="5">ADP-ribose pyrophosphatase</fullName>
    </submittedName>
</protein>
<dbReference type="PANTHER" id="PTHR43046">
    <property type="entry name" value="GDP-MANNOSE MANNOSYL HYDROLASE"/>
    <property type="match status" value="1"/>
</dbReference>
<dbReference type="GO" id="GO:0016787">
    <property type="term" value="F:hydrolase activity"/>
    <property type="evidence" value="ECO:0007669"/>
    <property type="project" value="UniProtKB-KW"/>
</dbReference>
<evidence type="ECO:0000256" key="2">
    <source>
        <dbReference type="ARBA" id="ARBA00022801"/>
    </source>
</evidence>
<feature type="domain" description="Nudix hydrolase" evidence="4">
    <location>
        <begin position="20"/>
        <end position="146"/>
    </location>
</feature>
<dbReference type="Gene3D" id="3.90.79.10">
    <property type="entry name" value="Nucleoside Triphosphate Pyrophosphohydrolase"/>
    <property type="match status" value="1"/>
</dbReference>
<dbReference type="InterPro" id="IPR015797">
    <property type="entry name" value="NUDIX_hydrolase-like_dom_sf"/>
</dbReference>
<dbReference type="RefSeq" id="WP_081190948.1">
    <property type="nucleotide sequence ID" value="NZ_MWIH01000003.1"/>
</dbReference>
<evidence type="ECO:0000259" key="4">
    <source>
        <dbReference type="PROSITE" id="PS51462"/>
    </source>
</evidence>
<dbReference type="Proteomes" id="UP000192591">
    <property type="component" value="Unassembled WGS sequence"/>
</dbReference>